<dbReference type="RefSeq" id="WP_109624301.1">
    <property type="nucleotide sequence ID" value="NZ_JANKBI010000001.1"/>
</dbReference>
<keyword evidence="1" id="KW-0472">Membrane</keyword>
<feature type="transmembrane region" description="Helical" evidence="1">
    <location>
        <begin position="91"/>
        <end position="113"/>
    </location>
</feature>
<protein>
    <submittedName>
        <fullName evidence="2">Energy-coupling factor transport system substrate-specific component</fullName>
    </submittedName>
</protein>
<proteinExistence type="predicted"/>
<feature type="transmembrane region" description="Helical" evidence="1">
    <location>
        <begin position="125"/>
        <end position="148"/>
    </location>
</feature>
<organism evidence="2 3">
    <name type="scientific">Murimonas intestini</name>
    <dbReference type="NCBI Taxonomy" id="1337051"/>
    <lineage>
        <taxon>Bacteria</taxon>
        <taxon>Bacillati</taxon>
        <taxon>Bacillota</taxon>
        <taxon>Clostridia</taxon>
        <taxon>Lachnospirales</taxon>
        <taxon>Lachnospiraceae</taxon>
        <taxon>Murimonas</taxon>
    </lineage>
</organism>
<sequence length="167" mass="18262">MKVKDITLIGLLAAVLLILQVALGPLPNIEVVSLLVIVYAMVFGKRVFYILAVFAVLEGLIYGFGIWWIMYLYVWPLLAVLTLLLNKTESVWIWAVISGGFGLAFGALCAIPYAVGGGLAAGISWWISGIPFDVIHGVSNFILVLILLKPLKKLLGRLKGYCSLRDQ</sequence>
<dbReference type="EMBL" id="QGGY01000001">
    <property type="protein sequence ID" value="PWJ78857.1"/>
    <property type="molecule type" value="Genomic_DNA"/>
</dbReference>
<feature type="transmembrane region" description="Helical" evidence="1">
    <location>
        <begin position="6"/>
        <end position="24"/>
    </location>
</feature>
<keyword evidence="1" id="KW-0812">Transmembrane</keyword>
<dbReference type="Gene3D" id="1.10.1760.20">
    <property type="match status" value="1"/>
</dbReference>
<feature type="transmembrane region" description="Helical" evidence="1">
    <location>
        <begin position="31"/>
        <end position="54"/>
    </location>
</feature>
<gene>
    <name evidence="2" type="ORF">C7383_101227</name>
</gene>
<accession>A0AB73T9C8</accession>
<comment type="caution">
    <text evidence="2">The sequence shown here is derived from an EMBL/GenBank/DDBJ whole genome shotgun (WGS) entry which is preliminary data.</text>
</comment>
<evidence type="ECO:0000256" key="1">
    <source>
        <dbReference type="SAM" id="Phobius"/>
    </source>
</evidence>
<evidence type="ECO:0000313" key="2">
    <source>
        <dbReference type="EMBL" id="PWJ78857.1"/>
    </source>
</evidence>
<evidence type="ECO:0000313" key="3">
    <source>
        <dbReference type="Proteomes" id="UP000245412"/>
    </source>
</evidence>
<dbReference type="AlphaFoldDB" id="A0AB73T9C8"/>
<keyword evidence="3" id="KW-1185">Reference proteome</keyword>
<dbReference type="Proteomes" id="UP000245412">
    <property type="component" value="Unassembled WGS sequence"/>
</dbReference>
<name>A0AB73T9C8_9FIRM</name>
<reference evidence="2 3" key="1">
    <citation type="submission" date="2018-05" db="EMBL/GenBank/DDBJ databases">
        <authorList>
            <person name="Goeker M."/>
            <person name="Huntemann M."/>
            <person name="Clum A."/>
            <person name="Pillay M."/>
            <person name="Palaniappan K."/>
            <person name="Varghese N."/>
            <person name="Mikhailova N."/>
            <person name="Stamatis D."/>
            <person name="Reddy T."/>
            <person name="Daum C."/>
            <person name="Shapiro N."/>
            <person name="Ivanova N."/>
            <person name="Kyrpides N."/>
            <person name="Woyke T."/>
        </authorList>
    </citation>
    <scope>NUCLEOTIDE SEQUENCE [LARGE SCALE GENOMIC DNA]</scope>
    <source>
        <strain evidence="2 3">DSM 26524</strain>
    </source>
</reference>
<keyword evidence="1" id="KW-1133">Transmembrane helix</keyword>
<feature type="transmembrane region" description="Helical" evidence="1">
    <location>
        <begin position="60"/>
        <end position="84"/>
    </location>
</feature>